<keyword evidence="1" id="KW-0812">Transmembrane</keyword>
<dbReference type="RefSeq" id="WP_188177574.1">
    <property type="nucleotide sequence ID" value="NZ_JACVVD010000013.1"/>
</dbReference>
<reference evidence="2" key="1">
    <citation type="submission" date="2020-09" db="EMBL/GenBank/DDBJ databases">
        <title>Draft Genome Sequence of Paenibacillus sp. WST5.</title>
        <authorList>
            <person name="Bao Z."/>
        </authorList>
    </citation>
    <scope>NUCLEOTIDE SEQUENCE</scope>
    <source>
        <strain evidence="2">WST5</strain>
    </source>
</reference>
<feature type="transmembrane region" description="Helical" evidence="1">
    <location>
        <begin position="166"/>
        <end position="189"/>
    </location>
</feature>
<dbReference type="InterPro" id="IPR011737">
    <property type="entry name" value="CHP02206_TP0381"/>
</dbReference>
<name>A0A926KX61_9BACL</name>
<sequence>MDWFSETEYPFAMFSPQHLFPLAVIALLVLLLYRFKKSLRLNVSKQIIRFGLSAILILFELLLYGWYFYHEQFAWDYSLPLQLCSISYLLTILMLLFPSYRLYEFLYFAGIGGAVQALLTPAAILSGFPHFTYFYFFVGHGAIVWVALYMTWVHGYRPTWHSIWRVLLMMNGLLAVIIPINWITGGNYLFVAEKPAGDTLLNYLGPWPWYLLSLEAVMVVIFILMYLPFHFGKSSKSE</sequence>
<protein>
    <submittedName>
        <fullName evidence="2">TIGR02206 family membrane protein</fullName>
    </submittedName>
</protein>
<dbReference type="Pfam" id="PF14808">
    <property type="entry name" value="TMEM164"/>
    <property type="match status" value="1"/>
</dbReference>
<feature type="transmembrane region" description="Helical" evidence="1">
    <location>
        <begin position="105"/>
        <end position="128"/>
    </location>
</feature>
<gene>
    <name evidence="2" type="ORF">ICC18_27310</name>
</gene>
<feature type="transmembrane region" description="Helical" evidence="1">
    <location>
        <begin position="18"/>
        <end position="35"/>
    </location>
</feature>
<evidence type="ECO:0000313" key="2">
    <source>
        <dbReference type="EMBL" id="MBD0383789.1"/>
    </source>
</evidence>
<evidence type="ECO:0000256" key="1">
    <source>
        <dbReference type="SAM" id="Phobius"/>
    </source>
</evidence>
<organism evidence="2 3">
    <name type="scientific">Paenibacillus sedimenti</name>
    <dbReference type="NCBI Taxonomy" id="2770274"/>
    <lineage>
        <taxon>Bacteria</taxon>
        <taxon>Bacillati</taxon>
        <taxon>Bacillota</taxon>
        <taxon>Bacilli</taxon>
        <taxon>Bacillales</taxon>
        <taxon>Paenibacillaceae</taxon>
        <taxon>Paenibacillus</taxon>
    </lineage>
</organism>
<feature type="transmembrane region" description="Helical" evidence="1">
    <location>
        <begin position="47"/>
        <end position="67"/>
    </location>
</feature>
<dbReference type="Proteomes" id="UP000650466">
    <property type="component" value="Unassembled WGS sequence"/>
</dbReference>
<feature type="transmembrane region" description="Helical" evidence="1">
    <location>
        <begin position="209"/>
        <end position="229"/>
    </location>
</feature>
<evidence type="ECO:0000313" key="3">
    <source>
        <dbReference type="Proteomes" id="UP000650466"/>
    </source>
</evidence>
<feature type="transmembrane region" description="Helical" evidence="1">
    <location>
        <begin position="134"/>
        <end position="154"/>
    </location>
</feature>
<dbReference type="AlphaFoldDB" id="A0A926KX61"/>
<dbReference type="EMBL" id="JACVVD010000013">
    <property type="protein sequence ID" value="MBD0383789.1"/>
    <property type="molecule type" value="Genomic_DNA"/>
</dbReference>
<keyword evidence="3" id="KW-1185">Reference proteome</keyword>
<accession>A0A926KX61</accession>
<dbReference type="NCBIfam" id="TIGR02206">
    <property type="entry name" value="intg_mem_TP0381"/>
    <property type="match status" value="1"/>
</dbReference>
<keyword evidence="1" id="KW-1133">Transmembrane helix</keyword>
<keyword evidence="1" id="KW-0472">Membrane</keyword>
<feature type="transmembrane region" description="Helical" evidence="1">
    <location>
        <begin position="79"/>
        <end position="98"/>
    </location>
</feature>
<comment type="caution">
    <text evidence="2">The sequence shown here is derived from an EMBL/GenBank/DDBJ whole genome shotgun (WGS) entry which is preliminary data.</text>
</comment>
<proteinExistence type="predicted"/>